<protein>
    <submittedName>
        <fullName evidence="2">Uncharacterized protein</fullName>
    </submittedName>
</protein>
<sequence length="186" mass="20874">MGFAAFVFRASQEKSWYYFILGIADTIPGPTTPTPPCLRRGALLLLMLKYKFYSRCLCKVLIWQAITPLYELCSQASNSRSHLSSRGQFLYYFFILYFPVAEAMAIEPIPAFGLSASRGSGAELEARQPEARGQEAKAARCSKASPLGLESSKARYETSRLWELEDERQLVRIACVKLREAAAKKV</sequence>
<dbReference type="STRING" id="1436961.SAMN05421739_101475"/>
<keyword evidence="3" id="KW-1185">Reference proteome</keyword>
<evidence type="ECO:0000313" key="3">
    <source>
        <dbReference type="Proteomes" id="UP000198724"/>
    </source>
</evidence>
<name>A0A1I2MVD0_9BACT</name>
<gene>
    <name evidence="2" type="ORF">SAMN05421739_101475</name>
</gene>
<dbReference type="AlphaFoldDB" id="A0A1I2MVD0"/>
<feature type="compositionally biased region" description="Basic and acidic residues" evidence="1">
    <location>
        <begin position="124"/>
        <end position="138"/>
    </location>
</feature>
<evidence type="ECO:0000313" key="2">
    <source>
        <dbReference type="EMBL" id="SFF94860.1"/>
    </source>
</evidence>
<proteinExistence type="predicted"/>
<dbReference type="Proteomes" id="UP000198724">
    <property type="component" value="Unassembled WGS sequence"/>
</dbReference>
<evidence type="ECO:0000256" key="1">
    <source>
        <dbReference type="SAM" id="MobiDB-lite"/>
    </source>
</evidence>
<feature type="region of interest" description="Disordered" evidence="1">
    <location>
        <begin position="124"/>
        <end position="144"/>
    </location>
</feature>
<accession>A0A1I2MVD0</accession>
<reference evidence="3" key="1">
    <citation type="submission" date="2016-10" db="EMBL/GenBank/DDBJ databases">
        <authorList>
            <person name="Varghese N."/>
            <person name="Submissions S."/>
        </authorList>
    </citation>
    <scope>NUCLEOTIDE SEQUENCE [LARGE SCALE GENOMIC DNA]</scope>
    <source>
        <strain evidence="3">LP51</strain>
    </source>
</reference>
<dbReference type="EMBL" id="FOOT01000001">
    <property type="protein sequence ID" value="SFF94860.1"/>
    <property type="molecule type" value="Genomic_DNA"/>
</dbReference>
<organism evidence="2 3">
    <name type="scientific">Pontibacter chinhatensis</name>
    <dbReference type="NCBI Taxonomy" id="1436961"/>
    <lineage>
        <taxon>Bacteria</taxon>
        <taxon>Pseudomonadati</taxon>
        <taxon>Bacteroidota</taxon>
        <taxon>Cytophagia</taxon>
        <taxon>Cytophagales</taxon>
        <taxon>Hymenobacteraceae</taxon>
        <taxon>Pontibacter</taxon>
    </lineage>
</organism>